<evidence type="ECO:0000313" key="16">
    <source>
        <dbReference type="Proteomes" id="UP000235703"/>
    </source>
</evidence>
<comment type="function">
    <text evidence="3 13">Endonuclease that specifically degrades the RNA of RNA-DNA hybrids.</text>
</comment>
<evidence type="ECO:0000256" key="5">
    <source>
        <dbReference type="ARBA" id="ARBA00007383"/>
    </source>
</evidence>
<comment type="similarity">
    <text evidence="5 13">Belongs to the RNase HII family.</text>
</comment>
<dbReference type="Proteomes" id="UP000235703">
    <property type="component" value="Unassembled WGS sequence"/>
</dbReference>
<dbReference type="OrthoDB" id="9803420at2"/>
<comment type="cofactor">
    <cofactor evidence="2">
        <name>Mg(2+)</name>
        <dbReference type="ChEBI" id="CHEBI:18420"/>
    </cofactor>
</comment>
<evidence type="ECO:0000256" key="13">
    <source>
        <dbReference type="RuleBase" id="RU003515"/>
    </source>
</evidence>
<keyword evidence="8 12" id="KW-0479">Metal-binding</keyword>
<evidence type="ECO:0000256" key="1">
    <source>
        <dbReference type="ARBA" id="ARBA00000077"/>
    </source>
</evidence>
<keyword evidence="7 12" id="KW-0540">Nuclease</keyword>
<keyword evidence="16" id="KW-1185">Reference proteome</keyword>
<evidence type="ECO:0000256" key="10">
    <source>
        <dbReference type="ARBA" id="ARBA00022801"/>
    </source>
</evidence>
<keyword evidence="9 12" id="KW-0255">Endonuclease</keyword>
<proteinExistence type="inferred from homology"/>
<dbReference type="CDD" id="cd07182">
    <property type="entry name" value="RNase_HII_bacteria_HII_like"/>
    <property type="match status" value="1"/>
</dbReference>
<comment type="caution">
    <text evidence="15">The sequence shown here is derived from an EMBL/GenBank/DDBJ whole genome shotgun (WGS) entry which is preliminary data.</text>
</comment>
<dbReference type="PANTHER" id="PTHR10954:SF18">
    <property type="entry name" value="RIBONUCLEASE HII"/>
    <property type="match status" value="1"/>
</dbReference>
<comment type="subcellular location">
    <subcellularLocation>
        <location evidence="4">Cytoplasm</location>
    </subcellularLocation>
</comment>
<name>A0A2N6PFM9_9MICO</name>
<feature type="binding site" evidence="12">
    <location>
        <position position="45"/>
    </location>
    <ligand>
        <name>a divalent metal cation</name>
        <dbReference type="ChEBI" id="CHEBI:60240"/>
    </ligand>
</feature>
<feature type="binding site" evidence="12">
    <location>
        <position position="44"/>
    </location>
    <ligand>
        <name>a divalent metal cation</name>
        <dbReference type="ChEBI" id="CHEBI:60240"/>
    </ligand>
</feature>
<evidence type="ECO:0000256" key="4">
    <source>
        <dbReference type="ARBA" id="ARBA00004496"/>
    </source>
</evidence>
<gene>
    <name evidence="15" type="ORF">CJ198_10565</name>
</gene>
<dbReference type="NCBIfam" id="NF000595">
    <property type="entry name" value="PRK00015.1-3"/>
    <property type="match status" value="1"/>
</dbReference>
<dbReference type="Pfam" id="PF01351">
    <property type="entry name" value="RNase_HII"/>
    <property type="match status" value="1"/>
</dbReference>
<dbReference type="GO" id="GO:0003723">
    <property type="term" value="F:RNA binding"/>
    <property type="evidence" value="ECO:0007669"/>
    <property type="project" value="UniProtKB-UniRule"/>
</dbReference>
<keyword evidence="11" id="KW-0464">Manganese</keyword>
<evidence type="ECO:0000259" key="14">
    <source>
        <dbReference type="PROSITE" id="PS51975"/>
    </source>
</evidence>
<evidence type="ECO:0000256" key="12">
    <source>
        <dbReference type="PROSITE-ProRule" id="PRU01319"/>
    </source>
</evidence>
<dbReference type="GO" id="GO:0043137">
    <property type="term" value="P:DNA replication, removal of RNA primer"/>
    <property type="evidence" value="ECO:0007669"/>
    <property type="project" value="TreeGrafter"/>
</dbReference>
<evidence type="ECO:0000313" key="15">
    <source>
        <dbReference type="EMBL" id="PMB97491.1"/>
    </source>
</evidence>
<dbReference type="RefSeq" id="WP_102162574.1">
    <property type="nucleotide sequence ID" value="NZ_PNFZ01000006.1"/>
</dbReference>
<evidence type="ECO:0000256" key="2">
    <source>
        <dbReference type="ARBA" id="ARBA00001946"/>
    </source>
</evidence>
<feature type="domain" description="RNase H type-2" evidence="14">
    <location>
        <begin position="38"/>
        <end position="241"/>
    </location>
</feature>
<comment type="catalytic activity">
    <reaction evidence="1 12 13">
        <text>Endonucleolytic cleavage to 5'-phosphomonoester.</text>
        <dbReference type="EC" id="3.1.26.4"/>
    </reaction>
</comment>
<dbReference type="GO" id="GO:0006298">
    <property type="term" value="P:mismatch repair"/>
    <property type="evidence" value="ECO:0007669"/>
    <property type="project" value="TreeGrafter"/>
</dbReference>
<dbReference type="GO" id="GO:0032299">
    <property type="term" value="C:ribonuclease H2 complex"/>
    <property type="evidence" value="ECO:0007669"/>
    <property type="project" value="TreeGrafter"/>
</dbReference>
<dbReference type="GO" id="GO:0005737">
    <property type="term" value="C:cytoplasm"/>
    <property type="evidence" value="ECO:0007669"/>
    <property type="project" value="UniProtKB-SubCell"/>
</dbReference>
<accession>A0A2N6PFM9</accession>
<keyword evidence="6" id="KW-0963">Cytoplasm</keyword>
<dbReference type="PANTHER" id="PTHR10954">
    <property type="entry name" value="RIBONUCLEASE H2 SUBUNIT A"/>
    <property type="match status" value="1"/>
</dbReference>
<dbReference type="InterPro" id="IPR036397">
    <property type="entry name" value="RNaseH_sf"/>
</dbReference>
<comment type="cofactor">
    <cofactor evidence="12">
        <name>Mn(2+)</name>
        <dbReference type="ChEBI" id="CHEBI:29035"/>
    </cofactor>
    <cofactor evidence="12">
        <name>Mg(2+)</name>
        <dbReference type="ChEBI" id="CHEBI:18420"/>
    </cofactor>
    <text evidence="12">Manganese or magnesium. Binds 1 divalent metal ion per monomer in the absence of substrate. May bind a second metal ion after substrate binding.</text>
</comment>
<feature type="binding site" evidence="12">
    <location>
        <position position="156"/>
    </location>
    <ligand>
        <name>a divalent metal cation</name>
        <dbReference type="ChEBI" id="CHEBI:60240"/>
    </ligand>
</feature>
<dbReference type="EC" id="3.1.26.4" evidence="13"/>
<evidence type="ECO:0000256" key="8">
    <source>
        <dbReference type="ARBA" id="ARBA00022723"/>
    </source>
</evidence>
<dbReference type="InterPro" id="IPR001352">
    <property type="entry name" value="RNase_HII/HIII"/>
</dbReference>
<evidence type="ECO:0000256" key="7">
    <source>
        <dbReference type="ARBA" id="ARBA00022722"/>
    </source>
</evidence>
<evidence type="ECO:0000256" key="6">
    <source>
        <dbReference type="ARBA" id="ARBA00022490"/>
    </source>
</evidence>
<dbReference type="AlphaFoldDB" id="A0A2N6PFM9"/>
<keyword evidence="10 12" id="KW-0378">Hydrolase</keyword>
<dbReference type="GO" id="GO:0046872">
    <property type="term" value="F:metal ion binding"/>
    <property type="evidence" value="ECO:0007669"/>
    <property type="project" value="UniProtKB-KW"/>
</dbReference>
<dbReference type="InterPro" id="IPR024567">
    <property type="entry name" value="RNase_HII/HIII_dom"/>
</dbReference>
<evidence type="ECO:0000256" key="11">
    <source>
        <dbReference type="ARBA" id="ARBA00023211"/>
    </source>
</evidence>
<dbReference type="Gene3D" id="3.30.420.10">
    <property type="entry name" value="Ribonuclease H-like superfamily/Ribonuclease H"/>
    <property type="match status" value="1"/>
</dbReference>
<evidence type="ECO:0000256" key="3">
    <source>
        <dbReference type="ARBA" id="ARBA00004065"/>
    </source>
</evidence>
<reference evidence="15 16" key="1">
    <citation type="submission" date="2017-09" db="EMBL/GenBank/DDBJ databases">
        <title>Bacterial strain isolated from the female urinary microbiota.</title>
        <authorList>
            <person name="Thomas-White K."/>
            <person name="Kumar N."/>
            <person name="Forster S."/>
            <person name="Putonti C."/>
            <person name="Lawley T."/>
            <person name="Wolfe A.J."/>
        </authorList>
    </citation>
    <scope>NUCLEOTIDE SEQUENCE [LARGE SCALE GENOMIC DNA]</scope>
    <source>
        <strain evidence="15 16">UMB0680</strain>
    </source>
</reference>
<dbReference type="SUPFAM" id="SSF53098">
    <property type="entry name" value="Ribonuclease H-like"/>
    <property type="match status" value="1"/>
</dbReference>
<sequence>MSRSPDAATLERTTRTGSTVAGLRDLSVERELAAAGVETIIGMDEVGRGCVAGPIGVGAVHYRLVDLLAGDIPAGIHDSKQLNITARQTIAQTVTAWQQHTAVAYASPAEIDALGVTLALCLAGRRALAALPPASLVLLDGSHDWLSSPLTLDCFDTFGPAAEVDVPEVRTIIKGDGTRVTIAAASVLAKVARDELMHALAAEYPGYAWDSNVGYLTQAHRAGVAAHGLSPHHRRSFRIDV</sequence>
<dbReference type="PROSITE" id="PS51975">
    <property type="entry name" value="RNASE_H_2"/>
    <property type="match status" value="1"/>
</dbReference>
<dbReference type="InterPro" id="IPR012337">
    <property type="entry name" value="RNaseH-like_sf"/>
</dbReference>
<dbReference type="InterPro" id="IPR022898">
    <property type="entry name" value="RNase_HII"/>
</dbReference>
<dbReference type="EMBL" id="PNFZ01000006">
    <property type="protein sequence ID" value="PMB97491.1"/>
    <property type="molecule type" value="Genomic_DNA"/>
</dbReference>
<organism evidence="15 16">
    <name type="scientific">Brevibacterium luteolum</name>
    <dbReference type="NCBI Taxonomy" id="199591"/>
    <lineage>
        <taxon>Bacteria</taxon>
        <taxon>Bacillati</taxon>
        <taxon>Actinomycetota</taxon>
        <taxon>Actinomycetes</taxon>
        <taxon>Micrococcales</taxon>
        <taxon>Brevibacteriaceae</taxon>
        <taxon>Brevibacterium</taxon>
    </lineage>
</organism>
<evidence type="ECO:0000256" key="9">
    <source>
        <dbReference type="ARBA" id="ARBA00022759"/>
    </source>
</evidence>
<dbReference type="GO" id="GO:0004523">
    <property type="term" value="F:RNA-DNA hybrid ribonuclease activity"/>
    <property type="evidence" value="ECO:0007669"/>
    <property type="project" value="UniProtKB-UniRule"/>
</dbReference>
<protein>
    <recommendedName>
        <fullName evidence="13">Ribonuclease</fullName>
        <ecNumber evidence="13">3.1.26.4</ecNumber>
    </recommendedName>
</protein>